<evidence type="ECO:0000313" key="6">
    <source>
        <dbReference type="Proteomes" id="UP000215134"/>
    </source>
</evidence>
<dbReference type="OrthoDB" id="6479955at2"/>
<keyword evidence="3" id="KW-0804">Transcription</keyword>
<dbReference type="InterPro" id="IPR046335">
    <property type="entry name" value="LacI/GalR-like_sensor"/>
</dbReference>
<proteinExistence type="predicted"/>
<keyword evidence="2" id="KW-0238">DNA-binding</keyword>
<dbReference type="Pfam" id="PF00356">
    <property type="entry name" value="LacI"/>
    <property type="match status" value="1"/>
</dbReference>
<dbReference type="CDD" id="cd01392">
    <property type="entry name" value="HTH_LacI"/>
    <property type="match status" value="1"/>
</dbReference>
<dbReference type="Gene3D" id="1.10.260.40">
    <property type="entry name" value="lambda repressor-like DNA-binding domains"/>
    <property type="match status" value="1"/>
</dbReference>
<dbReference type="SUPFAM" id="SSF47413">
    <property type="entry name" value="lambda repressor-like DNA-binding domains"/>
    <property type="match status" value="1"/>
</dbReference>
<feature type="domain" description="HTH lacI-type" evidence="4">
    <location>
        <begin position="2"/>
        <end position="56"/>
    </location>
</feature>
<dbReference type="PANTHER" id="PTHR30146">
    <property type="entry name" value="LACI-RELATED TRANSCRIPTIONAL REPRESSOR"/>
    <property type="match status" value="1"/>
</dbReference>
<evidence type="ECO:0000313" key="5">
    <source>
        <dbReference type="EMBL" id="SNW03275.1"/>
    </source>
</evidence>
<dbReference type="RefSeq" id="WP_061797484.1">
    <property type="nucleotide sequence ID" value="NZ_CABITV010000011.1"/>
</dbReference>
<dbReference type="InterPro" id="IPR000843">
    <property type="entry name" value="HTH_LacI"/>
</dbReference>
<dbReference type="SUPFAM" id="SSF53822">
    <property type="entry name" value="Periplasmic binding protein-like I"/>
    <property type="match status" value="1"/>
</dbReference>
<dbReference type="Gene3D" id="3.40.50.2300">
    <property type="match status" value="2"/>
</dbReference>
<dbReference type="InterPro" id="IPR028082">
    <property type="entry name" value="Peripla_BP_I"/>
</dbReference>
<evidence type="ECO:0000256" key="1">
    <source>
        <dbReference type="ARBA" id="ARBA00023015"/>
    </source>
</evidence>
<dbReference type="InterPro" id="IPR010982">
    <property type="entry name" value="Lambda_DNA-bd_dom_sf"/>
</dbReference>
<organism evidence="5 6">
    <name type="scientific">Serratia ficaria</name>
    <dbReference type="NCBI Taxonomy" id="61651"/>
    <lineage>
        <taxon>Bacteria</taxon>
        <taxon>Pseudomonadati</taxon>
        <taxon>Pseudomonadota</taxon>
        <taxon>Gammaproteobacteria</taxon>
        <taxon>Enterobacterales</taxon>
        <taxon>Yersiniaceae</taxon>
        <taxon>Serratia</taxon>
    </lineage>
</organism>
<keyword evidence="1" id="KW-0805">Transcription regulation</keyword>
<sequence>MANINDVSRLAQVSKATVSRVLSGSRGVKEESRLAVLRAAETLNYRPNAVAQSLTSQSTGCIGVVCATEHIQQSTGYLQALEKQLSQQRKHLLLRFANDAPTLAAAVAELSNGWCDALIVVGARFSLPPLPDSVMCLDCLSATTGKSIGFDHQFAAETAVHYLANQQRRQIALVNFAGGDAAQQVLQGYCSALETHLIPYNRQLVVEGEPSARIALQSLLNGNMPFNALLVTDDCQAQEALSVLHQYQRQVPGQVTVFSLDGSLQWPGAPAVPSIEYSLEALAQRALALLTGDEDHSLLRGSLTAR</sequence>
<dbReference type="SMART" id="SM00354">
    <property type="entry name" value="HTH_LACI"/>
    <property type="match status" value="1"/>
</dbReference>
<dbReference type="Proteomes" id="UP000215134">
    <property type="component" value="Chromosome 1"/>
</dbReference>
<dbReference type="KEGG" id="sfj:SAMEA4384070_3214"/>
<evidence type="ECO:0000256" key="2">
    <source>
        <dbReference type="ARBA" id="ARBA00023125"/>
    </source>
</evidence>
<dbReference type="PANTHER" id="PTHR30146:SF109">
    <property type="entry name" value="HTH-TYPE TRANSCRIPTIONAL REGULATOR GALS"/>
    <property type="match status" value="1"/>
</dbReference>
<keyword evidence="6" id="KW-1185">Reference proteome</keyword>
<gene>
    <name evidence="5" type="primary">galR_1</name>
    <name evidence="5" type="ORF">SAMEA4384070_03214</name>
</gene>
<dbReference type="GO" id="GO:0000976">
    <property type="term" value="F:transcription cis-regulatory region binding"/>
    <property type="evidence" value="ECO:0007669"/>
    <property type="project" value="TreeGrafter"/>
</dbReference>
<dbReference type="STRING" id="1411141.GCA_001590885_02559"/>
<evidence type="ECO:0000256" key="3">
    <source>
        <dbReference type="ARBA" id="ARBA00023163"/>
    </source>
</evidence>
<dbReference type="EMBL" id="LT906479">
    <property type="protein sequence ID" value="SNW03275.1"/>
    <property type="molecule type" value="Genomic_DNA"/>
</dbReference>
<dbReference type="Pfam" id="PF13377">
    <property type="entry name" value="Peripla_BP_3"/>
    <property type="match status" value="1"/>
</dbReference>
<dbReference type="GO" id="GO:0003700">
    <property type="term" value="F:DNA-binding transcription factor activity"/>
    <property type="evidence" value="ECO:0007669"/>
    <property type="project" value="TreeGrafter"/>
</dbReference>
<accession>A0A240C5S6</accession>
<name>A0A240C5S6_SERFI</name>
<reference evidence="5 6" key="1">
    <citation type="submission" date="2017-06" db="EMBL/GenBank/DDBJ databases">
        <authorList>
            <consortium name="Pathogen Informatics"/>
        </authorList>
    </citation>
    <scope>NUCLEOTIDE SEQUENCE [LARGE SCALE GENOMIC DNA]</scope>
    <source>
        <strain evidence="5 6">NCTC12148</strain>
    </source>
</reference>
<dbReference type="GeneID" id="75028356"/>
<evidence type="ECO:0000259" key="4">
    <source>
        <dbReference type="PROSITE" id="PS50932"/>
    </source>
</evidence>
<protein>
    <submittedName>
        <fullName evidence="5">Galactose operon repressor</fullName>
    </submittedName>
</protein>
<dbReference type="PROSITE" id="PS50932">
    <property type="entry name" value="HTH_LACI_2"/>
    <property type="match status" value="1"/>
</dbReference>
<dbReference type="AlphaFoldDB" id="A0A240C5S6"/>